<dbReference type="Proteomes" id="UP000237344">
    <property type="component" value="Unassembled WGS sequence"/>
</dbReference>
<gene>
    <name evidence="1" type="ORF">KMAL_24890</name>
</gene>
<accession>A0A2S3VZ42</accession>
<protein>
    <recommendedName>
        <fullName evidence="3">DUF1491 family protein</fullName>
    </recommendedName>
</protein>
<dbReference type="Gene3D" id="3.40.1530.20">
    <property type="entry name" value="Protein of unknown function (DUF1491)"/>
    <property type="match status" value="1"/>
</dbReference>
<dbReference type="Pfam" id="PF07372">
    <property type="entry name" value="DUF1491"/>
    <property type="match status" value="1"/>
</dbReference>
<evidence type="ECO:0000313" key="1">
    <source>
        <dbReference type="EMBL" id="POF61904.1"/>
    </source>
</evidence>
<dbReference type="InterPro" id="IPR009964">
    <property type="entry name" value="DUF1491"/>
</dbReference>
<organism evidence="1 2">
    <name type="scientific">Novacetimonas maltaceti</name>
    <dbReference type="NCBI Taxonomy" id="1203393"/>
    <lineage>
        <taxon>Bacteria</taxon>
        <taxon>Pseudomonadati</taxon>
        <taxon>Pseudomonadota</taxon>
        <taxon>Alphaproteobacteria</taxon>
        <taxon>Acetobacterales</taxon>
        <taxon>Acetobacteraceae</taxon>
        <taxon>Novacetimonas</taxon>
    </lineage>
</organism>
<comment type="caution">
    <text evidence="1">The sequence shown here is derived from an EMBL/GenBank/DDBJ whole genome shotgun (WGS) entry which is preliminary data.</text>
</comment>
<name>A0A2S3VZ42_9PROT</name>
<proteinExistence type="predicted"/>
<dbReference type="AlphaFoldDB" id="A0A2S3VZ42"/>
<sequence length="114" mass="12649">MMDEEPRLRTAIWVSAVLRQANLAGNPAVVLHRGDADAGGVVVVLRDRHDAMSVLAQTRAPDGRRAWFRATGEAAVDQAAVDTYVERQMKRDPDLWVVEFETPDLAPPFEARLV</sequence>
<dbReference type="EMBL" id="POTC01000041">
    <property type="protein sequence ID" value="POF61904.1"/>
    <property type="molecule type" value="Genomic_DNA"/>
</dbReference>
<reference evidence="1 2" key="1">
    <citation type="submission" date="2018-01" db="EMBL/GenBank/DDBJ databases">
        <title>Draft Genome Sequence of Komagataeibacter maltaceti LMG 1529, a Vinegar Producing Acetic Acid Bacterium Isolated from Malt Vinegar Brewery Acetifiers.</title>
        <authorList>
            <person name="Zhang Q."/>
            <person name="Hollensteiner J."/>
            <person name="Poehlein A."/>
            <person name="Daniel R."/>
        </authorList>
    </citation>
    <scope>NUCLEOTIDE SEQUENCE [LARGE SCALE GENOMIC DNA]</scope>
    <source>
        <strain evidence="1 2">LMG 1529</strain>
    </source>
</reference>
<evidence type="ECO:0008006" key="3">
    <source>
        <dbReference type="Google" id="ProtNLM"/>
    </source>
</evidence>
<dbReference type="RefSeq" id="WP_180999824.1">
    <property type="nucleotide sequence ID" value="NZ_NKUE01000004.1"/>
</dbReference>
<evidence type="ECO:0000313" key="2">
    <source>
        <dbReference type="Proteomes" id="UP000237344"/>
    </source>
</evidence>
<keyword evidence="2" id="KW-1185">Reference proteome</keyword>